<evidence type="ECO:0000256" key="8">
    <source>
        <dbReference type="SAM" id="MobiDB-lite"/>
    </source>
</evidence>
<feature type="domain" description="HTH myb-type" evidence="10">
    <location>
        <begin position="78"/>
        <end position="132"/>
    </location>
</feature>
<evidence type="ECO:0000259" key="9">
    <source>
        <dbReference type="PROSITE" id="PS50090"/>
    </source>
</evidence>
<evidence type="ECO:0000256" key="6">
    <source>
        <dbReference type="ARBA" id="ARBA00023163"/>
    </source>
</evidence>
<dbReference type="InterPro" id="IPR017930">
    <property type="entry name" value="Myb_dom"/>
</dbReference>
<keyword evidence="3" id="KW-0805">Transcription regulation</keyword>
<keyword evidence="7" id="KW-0539">Nucleus</keyword>
<proteinExistence type="evidence at transcript level"/>
<dbReference type="GO" id="GO:0080092">
    <property type="term" value="P:regulation of pollen tube growth"/>
    <property type="evidence" value="ECO:0007669"/>
    <property type="project" value="UniProtKB-ARBA"/>
</dbReference>
<keyword evidence="4" id="KW-0238">DNA-binding</keyword>
<evidence type="ECO:0000256" key="3">
    <source>
        <dbReference type="ARBA" id="ARBA00023015"/>
    </source>
</evidence>
<dbReference type="InterPro" id="IPR001005">
    <property type="entry name" value="SANT/Myb"/>
</dbReference>
<dbReference type="EMBL" id="Z13998">
    <property type="protein sequence ID" value="CAA78388.1"/>
    <property type="molecule type" value="mRNA"/>
</dbReference>
<comment type="subcellular location">
    <subcellularLocation>
        <location evidence="1">Nucleus</location>
    </subcellularLocation>
</comment>
<name>Q02994_PETHY</name>
<dbReference type="PIR" id="S26606">
    <property type="entry name" value="S26606"/>
</dbReference>
<sequence length="517" mass="57261">MAPDDRGMKNGGASTGRSNGAGSSRQVLKKGPWTAAEDSILMEYVKKHGEGNWNAVQRNSGLMRCGKSCRLRWANHLRPNLKKGAFTVEEERIIIELHAKLGNKWARMAAQLPGRTDNEIKNYWNTRLKRRQRAGLPIYPQELQQQNQHENNNQPHSLLSSSYDPQNSTNYNSPSLSLLDIFNPSTMKPSITQQFPINTPSLCLPSTNNNNIFRNTPKGLSLTLPSSMRNSQFSSLPNNNFTQGLSSNSIQLPPFQHNYPNFNINRPFTGISSNPNGLICGMGINTINYPSGQSSMPVTASSSENTGSDFGSSDNANNYANTNGLSRGNSGLLEDLLEESQTLNRPGMKIEDNFLDLKEDQEADYKGKSMLWEDYGLVEDAEEAILTEESAYSFAHGVDHVAQNKNSESSSPHSPPNSSSGIFMKKEDSFHGTNQADDDIMCLLDNFPLAVPVPEWYEDEDDKNNCNGQSSNVTNCDHIAENQAEDSKSPALTLNSGTRNHDWEFGGCCWNNMPSFC</sequence>
<feature type="compositionally biased region" description="Polar residues" evidence="8">
    <location>
        <begin position="157"/>
        <end position="170"/>
    </location>
</feature>
<dbReference type="CDD" id="cd00167">
    <property type="entry name" value="SANT"/>
    <property type="match status" value="2"/>
</dbReference>
<evidence type="ECO:0000256" key="2">
    <source>
        <dbReference type="ARBA" id="ARBA00022737"/>
    </source>
</evidence>
<evidence type="ECO:0000313" key="11">
    <source>
        <dbReference type="EMBL" id="CAA78388.1"/>
    </source>
</evidence>
<dbReference type="SMART" id="SM00717">
    <property type="entry name" value="SANT"/>
    <property type="match status" value="2"/>
</dbReference>
<dbReference type="PROSITE" id="PS50090">
    <property type="entry name" value="MYB_LIKE"/>
    <property type="match status" value="2"/>
</dbReference>
<evidence type="ECO:0000256" key="7">
    <source>
        <dbReference type="ARBA" id="ARBA00023242"/>
    </source>
</evidence>
<dbReference type="GO" id="GO:0010597">
    <property type="term" value="P:green leaf volatile biosynthetic process"/>
    <property type="evidence" value="ECO:0007669"/>
    <property type="project" value="UniProtKB-ARBA"/>
</dbReference>
<feature type="domain" description="Myb-like" evidence="9">
    <location>
        <begin position="78"/>
        <end position="128"/>
    </location>
</feature>
<feature type="region of interest" description="Disordered" evidence="8">
    <location>
        <begin position="293"/>
        <end position="323"/>
    </location>
</feature>
<feature type="compositionally biased region" description="Low complexity" evidence="8">
    <location>
        <begin position="146"/>
        <end position="156"/>
    </location>
</feature>
<protein>
    <submittedName>
        <fullName evidence="11">Protein 3</fullName>
    </submittedName>
</protein>
<dbReference type="FunFam" id="1.10.10.60:FF:000001">
    <property type="entry name" value="MYB-related transcription factor"/>
    <property type="match status" value="1"/>
</dbReference>
<dbReference type="Pfam" id="PF00249">
    <property type="entry name" value="Myb_DNA-binding"/>
    <property type="match status" value="2"/>
</dbReference>
<feature type="domain" description="Myb-like" evidence="9">
    <location>
        <begin position="25"/>
        <end position="77"/>
    </location>
</feature>
<keyword evidence="2" id="KW-0677">Repeat</keyword>
<dbReference type="SUPFAM" id="SSF46689">
    <property type="entry name" value="Homeodomain-like"/>
    <property type="match status" value="1"/>
</dbReference>
<feature type="domain" description="HTH myb-type" evidence="10">
    <location>
        <begin position="25"/>
        <end position="77"/>
    </location>
</feature>
<dbReference type="AlphaFoldDB" id="Q02994"/>
<dbReference type="PANTHER" id="PTHR47995">
    <property type="entry name" value="TRANSCRIPTION FACTOR MYB33-RELATED"/>
    <property type="match status" value="1"/>
</dbReference>
<reference evidence="11" key="1">
    <citation type="journal article" date="1993" name="Plant J.">
        <title>Petunia hybrida genes related to the maize regulatory C1 gene and to animal myb proto-oncogenes.</title>
        <authorList>
            <person name="Avila J."/>
            <person name="Nieto C."/>
            <person name="Canas L."/>
            <person name="Benito M.J."/>
            <person name="Paz-Ares J."/>
        </authorList>
    </citation>
    <scope>NUCLEOTIDE SEQUENCE</scope>
    <source>
        <strain evidence="11">v26</strain>
        <tissue evidence="11">Floral</tissue>
    </source>
</reference>
<dbReference type="InterPro" id="IPR009057">
    <property type="entry name" value="Homeodomain-like_sf"/>
</dbReference>
<dbReference type="Gene3D" id="1.10.10.60">
    <property type="entry name" value="Homeodomain-like"/>
    <property type="match status" value="2"/>
</dbReference>
<feature type="compositionally biased region" description="Polar residues" evidence="8">
    <location>
        <begin position="15"/>
        <end position="26"/>
    </location>
</feature>
<evidence type="ECO:0000256" key="1">
    <source>
        <dbReference type="ARBA" id="ARBA00004123"/>
    </source>
</evidence>
<gene>
    <name evidence="11" type="primary">myb.Ph3</name>
</gene>
<organism evidence="11">
    <name type="scientific">Petunia hybrida</name>
    <name type="common">Petunia</name>
    <dbReference type="NCBI Taxonomy" id="4102"/>
    <lineage>
        <taxon>Eukaryota</taxon>
        <taxon>Viridiplantae</taxon>
        <taxon>Streptophyta</taxon>
        <taxon>Embryophyta</taxon>
        <taxon>Tracheophyta</taxon>
        <taxon>Spermatophyta</taxon>
        <taxon>Magnoliopsida</taxon>
        <taxon>eudicotyledons</taxon>
        <taxon>Gunneridae</taxon>
        <taxon>Pentapetalae</taxon>
        <taxon>asterids</taxon>
        <taxon>lamiids</taxon>
        <taxon>Solanales</taxon>
        <taxon>Solanaceae</taxon>
        <taxon>Petunioideae</taxon>
        <taxon>Petunia</taxon>
    </lineage>
</organism>
<dbReference type="GO" id="GO:0090406">
    <property type="term" value="C:pollen tube"/>
    <property type="evidence" value="ECO:0007669"/>
    <property type="project" value="UniProtKB-ARBA"/>
</dbReference>
<evidence type="ECO:0000259" key="10">
    <source>
        <dbReference type="PROSITE" id="PS51294"/>
    </source>
</evidence>
<feature type="compositionally biased region" description="Low complexity" evidence="8">
    <location>
        <begin position="404"/>
        <end position="420"/>
    </location>
</feature>
<feature type="region of interest" description="Disordered" evidence="8">
    <location>
        <begin position="403"/>
        <end position="423"/>
    </location>
</feature>
<dbReference type="GO" id="GO:0048235">
    <property type="term" value="P:pollen sperm cell differentiation"/>
    <property type="evidence" value="ECO:0007669"/>
    <property type="project" value="UniProtKB-ARBA"/>
</dbReference>
<dbReference type="FunFam" id="1.10.10.60:FF:000404">
    <property type="entry name" value="Transcription factor MYB97"/>
    <property type="match status" value="1"/>
</dbReference>
<keyword evidence="5" id="KW-0010">Activator</keyword>
<feature type="region of interest" description="Disordered" evidence="8">
    <location>
        <begin position="146"/>
        <end position="170"/>
    </location>
</feature>
<evidence type="ECO:0000256" key="5">
    <source>
        <dbReference type="ARBA" id="ARBA00023159"/>
    </source>
</evidence>
<keyword evidence="6" id="KW-0804">Transcription</keyword>
<accession>Q02994</accession>
<evidence type="ECO:0000256" key="4">
    <source>
        <dbReference type="ARBA" id="ARBA00023125"/>
    </source>
</evidence>
<dbReference type="GO" id="GO:0003700">
    <property type="term" value="F:DNA-binding transcription factor activity"/>
    <property type="evidence" value="ECO:0007669"/>
    <property type="project" value="UniProtKB-ARBA"/>
</dbReference>
<feature type="region of interest" description="Disordered" evidence="8">
    <location>
        <begin position="1"/>
        <end position="29"/>
    </location>
</feature>
<dbReference type="GO" id="GO:0000976">
    <property type="term" value="F:transcription cis-regulatory region binding"/>
    <property type="evidence" value="ECO:0007669"/>
    <property type="project" value="UniProtKB-ARBA"/>
</dbReference>
<dbReference type="PANTHER" id="PTHR47995:SF24">
    <property type="entry name" value="TRANSCRIPTION FACTOR RAX3"/>
    <property type="match status" value="1"/>
</dbReference>
<dbReference type="GO" id="GO:0005634">
    <property type="term" value="C:nucleus"/>
    <property type="evidence" value="ECO:0007669"/>
    <property type="project" value="UniProtKB-SubCell"/>
</dbReference>
<dbReference type="PROSITE" id="PS51294">
    <property type="entry name" value="HTH_MYB"/>
    <property type="match status" value="2"/>
</dbReference>